<feature type="binding site" evidence="1">
    <location>
        <begin position="39"/>
        <end position="40"/>
    </location>
    <ligand>
        <name>L-glutamate</name>
        <dbReference type="ChEBI" id="CHEBI:29985"/>
    </ligand>
</feature>
<reference evidence="3 4" key="1">
    <citation type="submission" date="2015-09" db="EMBL/GenBank/DDBJ databases">
        <title>Draft genome of the parasitic nematode Teladorsagia circumcincta isolate WARC Sus (inbred).</title>
        <authorList>
            <person name="Mitreva M."/>
        </authorList>
    </citation>
    <scope>NUCLEOTIDE SEQUENCE [LARGE SCALE GENOMIC DNA]</scope>
    <source>
        <strain evidence="3 4">S</strain>
    </source>
</reference>
<keyword evidence="4" id="KW-1185">Reference proteome</keyword>
<evidence type="ECO:0000256" key="1">
    <source>
        <dbReference type="PIRSR" id="PIRSR600101-2"/>
    </source>
</evidence>
<gene>
    <name evidence="3" type="ORF">TELCIR_03174</name>
</gene>
<evidence type="ECO:0000313" key="4">
    <source>
        <dbReference type="Proteomes" id="UP000230423"/>
    </source>
</evidence>
<feature type="binding site" evidence="1">
    <location>
        <position position="54"/>
    </location>
    <ligand>
        <name>L-glutamate</name>
        <dbReference type="ChEBI" id="CHEBI:29985"/>
    </ligand>
</feature>
<dbReference type="Proteomes" id="UP000230423">
    <property type="component" value="Unassembled WGS sequence"/>
</dbReference>
<dbReference type="Pfam" id="PF01019">
    <property type="entry name" value="G_glu_transpept"/>
    <property type="match status" value="1"/>
</dbReference>
<evidence type="ECO:0000256" key="2">
    <source>
        <dbReference type="SAM" id="MobiDB-lite"/>
    </source>
</evidence>
<sequence length="262" mass="29342">MQSVDQSFGDSPNGKRTFHRFGFAPSETNFIEPGKRPMSSMSPMPTMVIGGSGGSKIISAVAKAIVRPLIFGETIKQAIDSPMIHNQFTPDITQIDDAFPKEWQRKEGDTPGSTRTKTLTGPFLTYCMNGRRSASVVTLLLSFVVASTLNNIDWCQYFRILKRDHMRPECNGLYRLQLAKHRDHTFAHLPPLQHDFIPSFRRFVNQRASITEMTKKALGIREAMSMISPLPSKVIVSTSGESHDTPDTMDTLCYSLSLARWA</sequence>
<name>A0A2G9UX14_TELCI</name>
<proteinExistence type="predicted"/>
<organism evidence="3 4">
    <name type="scientific">Teladorsagia circumcincta</name>
    <name type="common">Brown stomach worm</name>
    <name type="synonym">Ostertagia circumcincta</name>
    <dbReference type="NCBI Taxonomy" id="45464"/>
    <lineage>
        <taxon>Eukaryota</taxon>
        <taxon>Metazoa</taxon>
        <taxon>Ecdysozoa</taxon>
        <taxon>Nematoda</taxon>
        <taxon>Chromadorea</taxon>
        <taxon>Rhabditida</taxon>
        <taxon>Rhabditina</taxon>
        <taxon>Rhabditomorpha</taxon>
        <taxon>Strongyloidea</taxon>
        <taxon>Trichostrongylidae</taxon>
        <taxon>Teladorsagia</taxon>
    </lineage>
</organism>
<feature type="compositionally biased region" description="Polar residues" evidence="2">
    <location>
        <begin position="1"/>
        <end position="10"/>
    </location>
</feature>
<dbReference type="PANTHER" id="PTHR11686">
    <property type="entry name" value="GAMMA GLUTAMYL TRANSPEPTIDASE"/>
    <property type="match status" value="1"/>
</dbReference>
<dbReference type="OrthoDB" id="5875217at2759"/>
<evidence type="ECO:0000313" key="3">
    <source>
        <dbReference type="EMBL" id="PIO74809.1"/>
    </source>
</evidence>
<dbReference type="GO" id="GO:0006751">
    <property type="term" value="P:glutathione catabolic process"/>
    <property type="evidence" value="ECO:0007669"/>
    <property type="project" value="InterPro"/>
</dbReference>
<dbReference type="GO" id="GO:0036374">
    <property type="term" value="F:glutathione hydrolase activity"/>
    <property type="evidence" value="ECO:0007669"/>
    <property type="project" value="InterPro"/>
</dbReference>
<dbReference type="AlphaFoldDB" id="A0A2G9UX14"/>
<evidence type="ECO:0008006" key="5">
    <source>
        <dbReference type="Google" id="ProtNLM"/>
    </source>
</evidence>
<dbReference type="InterPro" id="IPR000101">
    <property type="entry name" value="GGT_peptidase"/>
</dbReference>
<accession>A0A2G9UX14</accession>
<dbReference type="InterPro" id="IPR043137">
    <property type="entry name" value="GGT_ssub_C"/>
</dbReference>
<dbReference type="InterPro" id="IPR029055">
    <property type="entry name" value="Ntn_hydrolases_N"/>
</dbReference>
<dbReference type="Gene3D" id="3.60.20.40">
    <property type="match status" value="1"/>
</dbReference>
<dbReference type="PANTHER" id="PTHR11686:SF17">
    <property type="entry name" value="GAMMA-GLUTAMYLTRANSPEPTIDASE 1"/>
    <property type="match status" value="1"/>
</dbReference>
<dbReference type="GO" id="GO:0005886">
    <property type="term" value="C:plasma membrane"/>
    <property type="evidence" value="ECO:0007669"/>
    <property type="project" value="TreeGrafter"/>
</dbReference>
<feature type="region of interest" description="Disordered" evidence="2">
    <location>
        <begin position="1"/>
        <end position="20"/>
    </location>
</feature>
<dbReference type="SUPFAM" id="SSF56235">
    <property type="entry name" value="N-terminal nucleophile aminohydrolases (Ntn hydrolases)"/>
    <property type="match status" value="1"/>
</dbReference>
<protein>
    <recommendedName>
        <fullName evidence="5">Gamma-glutamyltranspeptidase</fullName>
    </recommendedName>
</protein>
<dbReference type="EMBL" id="KZ345219">
    <property type="protein sequence ID" value="PIO74809.1"/>
    <property type="molecule type" value="Genomic_DNA"/>
</dbReference>